<proteinExistence type="predicted"/>
<reference evidence="3" key="1">
    <citation type="submission" date="2024-02" db="UniProtKB">
        <authorList>
            <consortium name="WormBaseParasite"/>
        </authorList>
    </citation>
    <scope>IDENTIFICATION</scope>
</reference>
<dbReference type="WBParaSite" id="MBELARI_LOCUS17035">
    <property type="protein sequence ID" value="MBELARI_LOCUS17035"/>
    <property type="gene ID" value="MBELARI_LOCUS17035"/>
</dbReference>
<accession>A0AAF3J593</accession>
<organism evidence="2 3">
    <name type="scientific">Mesorhabditis belari</name>
    <dbReference type="NCBI Taxonomy" id="2138241"/>
    <lineage>
        <taxon>Eukaryota</taxon>
        <taxon>Metazoa</taxon>
        <taxon>Ecdysozoa</taxon>
        <taxon>Nematoda</taxon>
        <taxon>Chromadorea</taxon>
        <taxon>Rhabditida</taxon>
        <taxon>Rhabditina</taxon>
        <taxon>Rhabditomorpha</taxon>
        <taxon>Rhabditoidea</taxon>
        <taxon>Rhabditidae</taxon>
        <taxon>Mesorhabditinae</taxon>
        <taxon>Mesorhabditis</taxon>
    </lineage>
</organism>
<dbReference type="AlphaFoldDB" id="A0AAF3J593"/>
<keyword evidence="2" id="KW-1185">Reference proteome</keyword>
<name>A0AAF3J593_9BILA</name>
<keyword evidence="1" id="KW-0732">Signal</keyword>
<evidence type="ECO:0000313" key="3">
    <source>
        <dbReference type="WBParaSite" id="MBELARI_LOCUS17035"/>
    </source>
</evidence>
<feature type="signal peptide" evidence="1">
    <location>
        <begin position="1"/>
        <end position="16"/>
    </location>
</feature>
<evidence type="ECO:0000313" key="2">
    <source>
        <dbReference type="Proteomes" id="UP000887575"/>
    </source>
</evidence>
<protein>
    <submittedName>
        <fullName evidence="3">Uncharacterized protein</fullName>
    </submittedName>
</protein>
<feature type="chain" id="PRO_5041924905" evidence="1">
    <location>
        <begin position="17"/>
        <end position="85"/>
    </location>
</feature>
<sequence>MLILLFLCIGFVQVQTFKVCSSDSDCSKALPFCIQKGPNDDKVCMGKSAPMEACFSNKQCRHINIFYKCVTYDGEFAGICLSSPD</sequence>
<dbReference type="Proteomes" id="UP000887575">
    <property type="component" value="Unassembled WGS sequence"/>
</dbReference>
<evidence type="ECO:0000256" key="1">
    <source>
        <dbReference type="SAM" id="SignalP"/>
    </source>
</evidence>